<dbReference type="Pfam" id="PF04039">
    <property type="entry name" value="MnhB"/>
    <property type="match status" value="1"/>
</dbReference>
<dbReference type="AlphaFoldDB" id="A0A0F9A593"/>
<evidence type="ECO:0000256" key="3">
    <source>
        <dbReference type="ARBA" id="ARBA00022692"/>
    </source>
</evidence>
<evidence type="ECO:0000256" key="6">
    <source>
        <dbReference type="SAM" id="Phobius"/>
    </source>
</evidence>
<evidence type="ECO:0000259" key="7">
    <source>
        <dbReference type="Pfam" id="PF04039"/>
    </source>
</evidence>
<feature type="transmembrane region" description="Helical" evidence="6">
    <location>
        <begin position="70"/>
        <end position="89"/>
    </location>
</feature>
<comment type="caution">
    <text evidence="8">The sequence shown here is derived from an EMBL/GenBank/DDBJ whole genome shotgun (WGS) entry which is preliminary data.</text>
</comment>
<comment type="subcellular location">
    <subcellularLocation>
        <location evidence="1">Cell membrane</location>
        <topology evidence="1">Multi-pass membrane protein</topology>
    </subcellularLocation>
</comment>
<keyword evidence="5 6" id="KW-0472">Membrane</keyword>
<sequence>MERSQIVTMVSRKLVPFILLFGLYLISYGHLSPGGGFQGGVVLASGILLLFLSHGFTLVQRNFPERRVNLTELVMVFLFLLLGLAGLFLGKNFLGNILPLGESGEIPSAGFILLLNMIIGLKVGAGITLICLYLFRS</sequence>
<feature type="transmembrane region" description="Helical" evidence="6">
    <location>
        <begin position="12"/>
        <end position="31"/>
    </location>
</feature>
<evidence type="ECO:0000313" key="8">
    <source>
        <dbReference type="EMBL" id="KKK73764.1"/>
    </source>
</evidence>
<name>A0A0F9A593_9ZZZZ</name>
<feature type="transmembrane region" description="Helical" evidence="6">
    <location>
        <begin position="37"/>
        <end position="58"/>
    </location>
</feature>
<feature type="domain" description="Na+/H+ antiporter MnhB subunit-related protein" evidence="7">
    <location>
        <begin position="6"/>
        <end position="128"/>
    </location>
</feature>
<protein>
    <recommendedName>
        <fullName evidence="7">Na+/H+ antiporter MnhB subunit-related protein domain-containing protein</fullName>
    </recommendedName>
</protein>
<dbReference type="NCBIfam" id="NF006248">
    <property type="entry name" value="PRK08386.1"/>
    <property type="match status" value="1"/>
</dbReference>
<reference evidence="8" key="1">
    <citation type="journal article" date="2015" name="Nature">
        <title>Complex archaea that bridge the gap between prokaryotes and eukaryotes.</title>
        <authorList>
            <person name="Spang A."/>
            <person name="Saw J.H."/>
            <person name="Jorgensen S.L."/>
            <person name="Zaremba-Niedzwiedzka K."/>
            <person name="Martijn J."/>
            <person name="Lind A.E."/>
            <person name="van Eijk R."/>
            <person name="Schleper C."/>
            <person name="Guy L."/>
            <person name="Ettema T.J."/>
        </authorList>
    </citation>
    <scope>NUCLEOTIDE SEQUENCE</scope>
</reference>
<dbReference type="PANTHER" id="PTHR33932">
    <property type="entry name" value="NA(+)/H(+) ANTIPORTER SUBUNIT B"/>
    <property type="match status" value="1"/>
</dbReference>
<dbReference type="GO" id="GO:0005886">
    <property type="term" value="C:plasma membrane"/>
    <property type="evidence" value="ECO:0007669"/>
    <property type="project" value="UniProtKB-SubCell"/>
</dbReference>
<accession>A0A0F9A593</accession>
<evidence type="ECO:0000256" key="2">
    <source>
        <dbReference type="ARBA" id="ARBA00022475"/>
    </source>
</evidence>
<organism evidence="8">
    <name type="scientific">marine sediment metagenome</name>
    <dbReference type="NCBI Taxonomy" id="412755"/>
    <lineage>
        <taxon>unclassified sequences</taxon>
        <taxon>metagenomes</taxon>
        <taxon>ecological metagenomes</taxon>
    </lineage>
</organism>
<keyword evidence="4 6" id="KW-1133">Transmembrane helix</keyword>
<evidence type="ECO:0000256" key="5">
    <source>
        <dbReference type="ARBA" id="ARBA00023136"/>
    </source>
</evidence>
<keyword evidence="2" id="KW-1003">Cell membrane</keyword>
<gene>
    <name evidence="8" type="ORF">LCGC14_2890530</name>
</gene>
<evidence type="ECO:0000256" key="1">
    <source>
        <dbReference type="ARBA" id="ARBA00004651"/>
    </source>
</evidence>
<proteinExistence type="predicted"/>
<feature type="transmembrane region" description="Helical" evidence="6">
    <location>
        <begin position="109"/>
        <end position="135"/>
    </location>
</feature>
<dbReference type="InterPro" id="IPR007182">
    <property type="entry name" value="MnhB"/>
</dbReference>
<dbReference type="EMBL" id="LAZR01056636">
    <property type="protein sequence ID" value="KKK73764.1"/>
    <property type="molecule type" value="Genomic_DNA"/>
</dbReference>
<evidence type="ECO:0000256" key="4">
    <source>
        <dbReference type="ARBA" id="ARBA00022989"/>
    </source>
</evidence>
<dbReference type="PANTHER" id="PTHR33932:SF4">
    <property type="entry name" value="NA(+)_H(+) ANTIPORTER SUBUNIT B"/>
    <property type="match status" value="1"/>
</dbReference>
<keyword evidence="3 6" id="KW-0812">Transmembrane</keyword>
<dbReference type="InterPro" id="IPR050622">
    <property type="entry name" value="CPA3_antiporter_subunitB"/>
</dbReference>